<dbReference type="RefSeq" id="WP_206089389.1">
    <property type="nucleotide sequence ID" value="NZ_CP065053.1"/>
</dbReference>
<evidence type="ECO:0000256" key="1">
    <source>
        <dbReference type="SAM" id="MobiDB-lite"/>
    </source>
</evidence>
<accession>A0AA48WC72</accession>
<name>A0AA48WC72_9BURK</name>
<evidence type="ECO:0000313" key="3">
    <source>
        <dbReference type="Proteomes" id="UP000662888"/>
    </source>
</evidence>
<dbReference type="EMBL" id="CP065053">
    <property type="protein sequence ID" value="QPI49748.1"/>
    <property type="molecule type" value="Genomic_DNA"/>
</dbReference>
<gene>
    <name evidence="2" type="ORF">IV454_30755</name>
</gene>
<sequence>MPLLTLYSPSKCARPTTQPTTSPAARAAPYGSVDYHANGGDLFMVNLRTGMRNNLVR</sequence>
<protein>
    <submittedName>
        <fullName evidence="2">Uncharacterized protein</fullName>
    </submittedName>
</protein>
<dbReference type="Proteomes" id="UP000662888">
    <property type="component" value="Chromosome"/>
</dbReference>
<feature type="region of interest" description="Disordered" evidence="1">
    <location>
        <begin position="1"/>
        <end position="29"/>
    </location>
</feature>
<keyword evidence="3" id="KW-1185">Reference proteome</keyword>
<evidence type="ECO:0000313" key="2">
    <source>
        <dbReference type="EMBL" id="QPI49748.1"/>
    </source>
</evidence>
<reference evidence="2 3" key="1">
    <citation type="submission" date="2020-11" db="EMBL/GenBank/DDBJ databases">
        <authorList>
            <person name="Sun Q."/>
        </authorList>
    </citation>
    <scope>NUCLEOTIDE SEQUENCE [LARGE SCALE GENOMIC DNA]</scope>
    <source>
        <strain evidence="2 3">P8398</strain>
    </source>
</reference>
<proteinExistence type="predicted"/>
<organism evidence="2 3">
    <name type="scientific">Massilia antarctica</name>
    <dbReference type="NCBI Taxonomy" id="2765360"/>
    <lineage>
        <taxon>Bacteria</taxon>
        <taxon>Pseudomonadati</taxon>
        <taxon>Pseudomonadota</taxon>
        <taxon>Betaproteobacteria</taxon>
        <taxon>Burkholderiales</taxon>
        <taxon>Oxalobacteraceae</taxon>
        <taxon>Telluria group</taxon>
        <taxon>Massilia</taxon>
    </lineage>
</organism>